<protein>
    <submittedName>
        <fullName evidence="1">Uncharacterized protein</fullName>
    </submittedName>
</protein>
<dbReference type="EMBL" id="KQ976402">
    <property type="protein sequence ID" value="KYM92299.1"/>
    <property type="molecule type" value="Genomic_DNA"/>
</dbReference>
<accession>A0A151I637</accession>
<evidence type="ECO:0000313" key="1">
    <source>
        <dbReference type="EMBL" id="KYM92299.1"/>
    </source>
</evidence>
<reference evidence="1 2" key="1">
    <citation type="submission" date="2015-09" db="EMBL/GenBank/DDBJ databases">
        <title>Atta colombica WGS genome.</title>
        <authorList>
            <person name="Nygaard S."/>
            <person name="Hu H."/>
            <person name="Boomsma J."/>
            <person name="Zhang G."/>
        </authorList>
    </citation>
    <scope>NUCLEOTIDE SEQUENCE [LARGE SCALE GENOMIC DNA]</scope>
    <source>
        <strain evidence="1">Treedump-2</strain>
        <tissue evidence="1">Whole body</tissue>
    </source>
</reference>
<feature type="non-terminal residue" evidence="1">
    <location>
        <position position="1"/>
    </location>
</feature>
<organism evidence="1 2">
    <name type="scientific">Atta colombica</name>
    <dbReference type="NCBI Taxonomy" id="520822"/>
    <lineage>
        <taxon>Eukaryota</taxon>
        <taxon>Metazoa</taxon>
        <taxon>Ecdysozoa</taxon>
        <taxon>Arthropoda</taxon>
        <taxon>Hexapoda</taxon>
        <taxon>Insecta</taxon>
        <taxon>Pterygota</taxon>
        <taxon>Neoptera</taxon>
        <taxon>Endopterygota</taxon>
        <taxon>Hymenoptera</taxon>
        <taxon>Apocrita</taxon>
        <taxon>Aculeata</taxon>
        <taxon>Formicoidea</taxon>
        <taxon>Formicidae</taxon>
        <taxon>Myrmicinae</taxon>
        <taxon>Atta</taxon>
    </lineage>
</organism>
<name>A0A151I637_9HYME</name>
<sequence>KLWLQAYDIKENISRKRKYYSIRASLPTELRLAVTLM</sequence>
<keyword evidence="2" id="KW-1185">Reference proteome</keyword>
<gene>
    <name evidence="1" type="ORF">ALC53_01138</name>
</gene>
<evidence type="ECO:0000313" key="2">
    <source>
        <dbReference type="Proteomes" id="UP000078540"/>
    </source>
</evidence>
<dbReference type="Proteomes" id="UP000078540">
    <property type="component" value="Unassembled WGS sequence"/>
</dbReference>
<proteinExistence type="predicted"/>
<dbReference type="AlphaFoldDB" id="A0A151I637"/>